<dbReference type="CDD" id="cd02440">
    <property type="entry name" value="AdoMet_MTases"/>
    <property type="match status" value="1"/>
</dbReference>
<comment type="caution">
    <text evidence="3">The sequence shown here is derived from an EMBL/GenBank/DDBJ whole genome shotgun (WGS) entry which is preliminary data.</text>
</comment>
<proteinExistence type="predicted"/>
<sequence length="343" mass="37310">MSHLSLNATFDASLIDLSEHTFRGSESFSTVDTETSDADAAVDQSSTPSRVPLSTKDPSAARPMPAPSKPVRSEPHVPIRYMDTTSAYDAWACIYDTDGNILQAIDDMEMETLLPRFLDLVCSRAVDHVDNEPLRIVDLGCGTGRNTVKLLTTPLDKGVSSVDIVGVDASAKMLEEARRKLSAVTQTQAATRVDLALVQHDILHPNDPTSSPHALPCAAHAVISTLVVEHLPLPDFFQALSRLLLPGGYALVTNMHPEMGAKAQAGFLSTDEQGRKIKVRGKSWIHGIEELICAAQREGLGIVGEVVERAVGEDMVRDGRVSERGRKWIGSEVWFGVVLQKRR</sequence>
<reference evidence="3 4" key="1">
    <citation type="submission" date="2024-04" db="EMBL/GenBank/DDBJ databases">
        <title>Phyllosticta paracitricarpa is synonymous to the EU quarantine fungus P. citricarpa based on phylogenomic analyses.</title>
        <authorList>
            <consortium name="Lawrence Berkeley National Laboratory"/>
            <person name="Van Ingen-Buijs V.A."/>
            <person name="Van Westerhoven A.C."/>
            <person name="Haridas S."/>
            <person name="Skiadas P."/>
            <person name="Martin F."/>
            <person name="Groenewald J.Z."/>
            <person name="Crous P.W."/>
            <person name="Seidl M.F."/>
        </authorList>
    </citation>
    <scope>NUCLEOTIDE SEQUENCE [LARGE SCALE GENOMIC DNA]</scope>
    <source>
        <strain evidence="3 4">CBS 123374</strain>
    </source>
</reference>
<dbReference type="PANTHER" id="PTHR43464">
    <property type="entry name" value="METHYLTRANSFERASE"/>
    <property type="match status" value="1"/>
</dbReference>
<evidence type="ECO:0000313" key="3">
    <source>
        <dbReference type="EMBL" id="KAK8232150.1"/>
    </source>
</evidence>
<dbReference type="GO" id="GO:0032259">
    <property type="term" value="P:methylation"/>
    <property type="evidence" value="ECO:0007669"/>
    <property type="project" value="UniProtKB-KW"/>
</dbReference>
<dbReference type="Gene3D" id="3.40.50.150">
    <property type="entry name" value="Vaccinia Virus protein VP39"/>
    <property type="match status" value="1"/>
</dbReference>
<organism evidence="3 4">
    <name type="scientific">Phyllosticta capitalensis</name>
    <dbReference type="NCBI Taxonomy" id="121624"/>
    <lineage>
        <taxon>Eukaryota</taxon>
        <taxon>Fungi</taxon>
        <taxon>Dikarya</taxon>
        <taxon>Ascomycota</taxon>
        <taxon>Pezizomycotina</taxon>
        <taxon>Dothideomycetes</taxon>
        <taxon>Dothideomycetes incertae sedis</taxon>
        <taxon>Botryosphaeriales</taxon>
        <taxon>Phyllostictaceae</taxon>
        <taxon>Phyllosticta</taxon>
    </lineage>
</organism>
<keyword evidence="3" id="KW-0808">Transferase</keyword>
<dbReference type="GO" id="GO:0008168">
    <property type="term" value="F:methyltransferase activity"/>
    <property type="evidence" value="ECO:0007669"/>
    <property type="project" value="UniProtKB-KW"/>
</dbReference>
<evidence type="ECO:0000259" key="2">
    <source>
        <dbReference type="Pfam" id="PF13649"/>
    </source>
</evidence>
<keyword evidence="3" id="KW-0489">Methyltransferase</keyword>
<dbReference type="PANTHER" id="PTHR43464:SF52">
    <property type="entry name" value="PUTATIVE-RELATED"/>
    <property type="match status" value="1"/>
</dbReference>
<gene>
    <name evidence="3" type="ORF">HDK90DRAFT_299596</name>
</gene>
<protein>
    <submittedName>
        <fullName evidence="3">S-adenosyl-L-methionine-dependent methyltransferase</fullName>
    </submittedName>
</protein>
<dbReference type="Proteomes" id="UP001492380">
    <property type="component" value="Unassembled WGS sequence"/>
</dbReference>
<feature type="domain" description="Methyltransferase" evidence="2">
    <location>
        <begin position="136"/>
        <end position="248"/>
    </location>
</feature>
<dbReference type="SUPFAM" id="SSF53335">
    <property type="entry name" value="S-adenosyl-L-methionine-dependent methyltransferases"/>
    <property type="match status" value="1"/>
</dbReference>
<dbReference type="InterPro" id="IPR041698">
    <property type="entry name" value="Methyltransf_25"/>
</dbReference>
<feature type="region of interest" description="Disordered" evidence="1">
    <location>
        <begin position="28"/>
        <end position="75"/>
    </location>
</feature>
<accession>A0ABR1YK21</accession>
<name>A0ABR1YK21_9PEZI</name>
<evidence type="ECO:0000256" key="1">
    <source>
        <dbReference type="SAM" id="MobiDB-lite"/>
    </source>
</evidence>
<dbReference type="EMBL" id="JBBWRZ010000007">
    <property type="protein sequence ID" value="KAK8232150.1"/>
    <property type="molecule type" value="Genomic_DNA"/>
</dbReference>
<evidence type="ECO:0000313" key="4">
    <source>
        <dbReference type="Proteomes" id="UP001492380"/>
    </source>
</evidence>
<dbReference type="InterPro" id="IPR029063">
    <property type="entry name" value="SAM-dependent_MTases_sf"/>
</dbReference>
<dbReference type="Pfam" id="PF13649">
    <property type="entry name" value="Methyltransf_25"/>
    <property type="match status" value="1"/>
</dbReference>
<keyword evidence="4" id="KW-1185">Reference proteome</keyword>